<dbReference type="GO" id="GO:0016020">
    <property type="term" value="C:membrane"/>
    <property type="evidence" value="ECO:0007669"/>
    <property type="project" value="UniProtKB-SubCell"/>
</dbReference>
<dbReference type="SUPFAM" id="SSF144083">
    <property type="entry name" value="Magnesium transport protein CorA, transmembrane region"/>
    <property type="match status" value="1"/>
</dbReference>
<feature type="compositionally biased region" description="Polar residues" evidence="10">
    <location>
        <begin position="53"/>
        <end position="62"/>
    </location>
</feature>
<dbReference type="Pfam" id="PF01544">
    <property type="entry name" value="CorA"/>
    <property type="match status" value="1"/>
</dbReference>
<comment type="subcellular location">
    <subcellularLocation>
        <location evidence="1">Membrane</location>
        <topology evidence="1">Multi-pass membrane protein</topology>
    </subcellularLocation>
</comment>
<protein>
    <submittedName>
        <fullName evidence="13">Metal ion transmembrane transporter</fullName>
    </submittedName>
</protein>
<dbReference type="Pfam" id="PF00026">
    <property type="entry name" value="Asp"/>
    <property type="match status" value="1"/>
</dbReference>
<evidence type="ECO:0000256" key="9">
    <source>
        <dbReference type="PIRSR" id="PIRSR601461-1"/>
    </source>
</evidence>
<dbReference type="GO" id="GO:0046873">
    <property type="term" value="F:metal ion transmembrane transporter activity"/>
    <property type="evidence" value="ECO:0007669"/>
    <property type="project" value="InterPro"/>
</dbReference>
<evidence type="ECO:0000256" key="2">
    <source>
        <dbReference type="ARBA" id="ARBA00007447"/>
    </source>
</evidence>
<keyword evidence="6" id="KW-0378">Hydrolase</keyword>
<comment type="caution">
    <text evidence="13">The sequence shown here is derived from an EMBL/GenBank/DDBJ whole genome shotgun (WGS) entry which is preliminary data.</text>
</comment>
<comment type="similarity">
    <text evidence="2">Belongs to the peptidase A1 family.</text>
</comment>
<evidence type="ECO:0000256" key="4">
    <source>
        <dbReference type="ARBA" id="ARBA00022692"/>
    </source>
</evidence>
<feature type="region of interest" description="Disordered" evidence="10">
    <location>
        <begin position="499"/>
        <end position="545"/>
    </location>
</feature>
<keyword evidence="5" id="KW-0064">Aspartyl protease</keyword>
<dbReference type="CDD" id="cd06097">
    <property type="entry name" value="Aspergillopepsin_like"/>
    <property type="match status" value="1"/>
</dbReference>
<dbReference type="FunFam" id="2.40.70.10:FF:000092">
    <property type="entry name" value="Aspartic endopeptidase (AP1)"/>
    <property type="match status" value="1"/>
</dbReference>
<gene>
    <name evidence="13" type="ORF">ST47_g2388</name>
</gene>
<feature type="active site" evidence="9">
    <location>
        <position position="96"/>
    </location>
</feature>
<dbReference type="InterPro" id="IPR045863">
    <property type="entry name" value="CorA_TM1_TM2"/>
</dbReference>
<evidence type="ECO:0000256" key="8">
    <source>
        <dbReference type="ARBA" id="ARBA00023136"/>
    </source>
</evidence>
<feature type="compositionally biased region" description="Polar residues" evidence="10">
    <location>
        <begin position="1561"/>
        <end position="1575"/>
    </location>
</feature>
<feature type="compositionally biased region" description="Low complexity" evidence="10">
    <location>
        <begin position="531"/>
        <end position="542"/>
    </location>
</feature>
<evidence type="ECO:0000259" key="12">
    <source>
        <dbReference type="PROSITE" id="PS51767"/>
    </source>
</evidence>
<dbReference type="GO" id="GO:0004190">
    <property type="term" value="F:aspartic-type endopeptidase activity"/>
    <property type="evidence" value="ECO:0007669"/>
    <property type="project" value="UniProtKB-KW"/>
</dbReference>
<feature type="region of interest" description="Disordered" evidence="10">
    <location>
        <begin position="48"/>
        <end position="68"/>
    </location>
</feature>
<dbReference type="InterPro" id="IPR021109">
    <property type="entry name" value="Peptidase_aspartic_dom_sf"/>
</dbReference>
<evidence type="ECO:0000256" key="7">
    <source>
        <dbReference type="ARBA" id="ARBA00022989"/>
    </source>
</evidence>
<feature type="region of interest" description="Disordered" evidence="10">
    <location>
        <begin position="1556"/>
        <end position="1585"/>
    </location>
</feature>
<evidence type="ECO:0000313" key="13">
    <source>
        <dbReference type="EMBL" id="KZM26548.1"/>
    </source>
</evidence>
<name>A0A163JRV8_DIDRA</name>
<dbReference type="PANTHER" id="PTHR47966">
    <property type="entry name" value="BETA-SITE APP-CLEAVING ENZYME, ISOFORM A-RELATED"/>
    <property type="match status" value="1"/>
</dbReference>
<feature type="transmembrane region" description="Helical" evidence="11">
    <location>
        <begin position="1418"/>
        <end position="1440"/>
    </location>
</feature>
<keyword evidence="8 11" id="KW-0472">Membrane</keyword>
<dbReference type="PANTHER" id="PTHR47966:SF1">
    <property type="entry name" value="ASPARTYL PROTEINASE"/>
    <property type="match status" value="1"/>
</dbReference>
<feature type="compositionally biased region" description="Acidic residues" evidence="10">
    <location>
        <begin position="517"/>
        <end position="529"/>
    </location>
</feature>
<feature type="domain" description="Peptidase A1" evidence="12">
    <location>
        <begin position="78"/>
        <end position="410"/>
    </location>
</feature>
<reference evidence="13 14" key="1">
    <citation type="journal article" date="2016" name="Sci. Rep.">
        <title>Draft genome sequencing and secretome analysis of fungal phytopathogen Ascochyta rabiei provides insight into the necrotrophic effector repertoire.</title>
        <authorList>
            <person name="Verma S."/>
            <person name="Gazara R.K."/>
            <person name="Nizam S."/>
            <person name="Parween S."/>
            <person name="Chattopadhyay D."/>
            <person name="Verma P.K."/>
        </authorList>
    </citation>
    <scope>NUCLEOTIDE SEQUENCE [LARGE SCALE GENOMIC DNA]</scope>
    <source>
        <strain evidence="13 14">ArDII</strain>
    </source>
</reference>
<evidence type="ECO:0000256" key="6">
    <source>
        <dbReference type="ARBA" id="ARBA00022801"/>
    </source>
</evidence>
<keyword evidence="4 11" id="KW-0812">Transmembrane</keyword>
<accession>A0A163JRV8</accession>
<proteinExistence type="inferred from homology"/>
<sequence length="1673" mass="189074">MRKYGFNPTKPGPYFQAKVLRPQRKFGRVGGRMRAHYLLQKRDQTSAIEGVQSKATTQSDGSSEGEVPAEDIQNDSLYLCEVSIGTPAQKLYLDFDTGSSDLWVWSTELPKSTLNKANSANQQVAFDPSKSSTFKKLKGETWKIQYGDSSSASGDVGTDVVNLGGLKVENQAVELAKELSQQFAEGNGSGLLGLAFSSINTVSPDPQKTPVDNIIAQQPGKEQLFTAYLGSWRDTDEADKGESFYTFGYIDQDIVTAAGASEPNYADVDNSQGFWQIQSTSATINGDTISRSNNTSIMDTGTTLCLVDDSLVDAVYKAIPGSKYDQNSQGYVFPSNTSVDNLPDVQLAIGDKMVQFQKEDLGFADAGNGMVYGSIQSRGSMDMDIYGDAVLKAMYAIFDMNNGTPRFGFATKLQIEEIYSLRGRERLAKAVKDGNFSLLTESGDIILPSFWDLVVKSSTIVQVSLPSDVLDPDVASFHPRGDRVRTRYRTSSPSVMYIDDDAKKSTAEELSGAVDHSEDDSSGSDEGTDVENTSSESELSETPILAEATIEPIRPVIASVDGDGNDLSFQINTAFIGPLDRATADINNPPNKREPQQSIGEKEYISTSARSDISLRWYHLHSESLDFVKFRETCLGIPGISERLHKLSRKLFEKIEKEKLKDFLDGMFIEPGTVLRADESHQSDPQSAIFSCVPYFDLHKAPRKASAAGHTDHLFPPRTLMQSYYPYEPVQERDAEQAYRTYGNERAGALIHVPNLWMSIQVVEVGRKYAKEEEYPTTDIRLTDWHGRNLIYSLKECRSYFQMEQKLKELRWCSTRSQNEKSLQLSWQTSRGSVKVTPGIWADILRKKDALFINLSLLNDIEDGTKHVTSAELPSSTVLSATPFFHWPNSMSAEKLETERFIPGDIKRSMQCLEHVEKAMLSEVLSSYGTYNSVEKTFTSTAYYRALPEGFAEQVKSSIESIVTTRKKLPSSSAIDHSVHEAVVNRQQDVLAQKTTELFETMQKTLALFVADVEKSTMLRKSWGAMKSWFVRLETSNMETKDSFKKLQQMIEMCRKCGTTKMYNTQQAALLHLQKHIKSIDQSILDMLIPEECILTYAQMKMETWNDGYVAILTKACQTAQEIHVQTKELSEGVCNEDGQLSDLYTFPRPLLSALRQLLVFYLAVERAMYYTEEQFMDKTIAFEEPEYMATLPFSSEGLRVLEVFGNGVQQAVNLARNELCSMVKSTKLTQVFQRLSQSPEYLCSWFMRRLIVKPLEKSMTVSDMYREYLSTIQFQVNHRPGKRLLRSINLLQEELTALLEVNTQQYKLISNYLSVLDDATYEKDTPSRRAMYPYERMLLASCQDNLQLTDQEYRYLLARCGPLADSTKQSLEINEEDHGKAIMVFTIVTIVFLPLSFVTSFLGMNTTDIRDMGSSSSLFWAIAVPLTAVTMGSILYIGYNGDELRDTFSSLYRTVTGKQDRSISARGISIAQRKRARRVAVNSNSTLDSTGLADEAEYANPRPDDYQRIVYRTDGVHYGEEEYPSARRPPHRQYTLEAPTMQWEPYLSAPNPFAPEPRMTSRTQPFGQSQTYVQASYPPPPPPRRYQSPPPLVQMRPTQEYAEIPVIRQDLQHSEFLQQGRAPAQYLWTKKGHRYRRSHREEIGQRIEGRRDEWDDNDKEEWYTRTQPRSRR</sequence>
<keyword evidence="7 11" id="KW-1133">Transmembrane helix</keyword>
<dbReference type="InterPro" id="IPR033121">
    <property type="entry name" value="PEPTIDASE_A1"/>
</dbReference>
<dbReference type="InterPro" id="IPR034163">
    <property type="entry name" value="Aspergillopepsin-like_cat_dom"/>
</dbReference>
<dbReference type="InterPro" id="IPR002523">
    <property type="entry name" value="MgTranspt_CorA/ZnTranspt_ZntB"/>
</dbReference>
<evidence type="ECO:0000256" key="5">
    <source>
        <dbReference type="ARBA" id="ARBA00022750"/>
    </source>
</evidence>
<evidence type="ECO:0000313" key="14">
    <source>
        <dbReference type="Proteomes" id="UP000076837"/>
    </source>
</evidence>
<evidence type="ECO:0000256" key="11">
    <source>
        <dbReference type="SAM" id="Phobius"/>
    </source>
</evidence>
<dbReference type="Gene3D" id="2.40.70.10">
    <property type="entry name" value="Acid Proteases"/>
    <property type="match status" value="2"/>
</dbReference>
<dbReference type="Gene3D" id="1.20.58.340">
    <property type="entry name" value="Magnesium transport protein CorA, transmembrane region"/>
    <property type="match status" value="1"/>
</dbReference>
<dbReference type="SUPFAM" id="SSF50630">
    <property type="entry name" value="Acid proteases"/>
    <property type="match status" value="1"/>
</dbReference>
<evidence type="ECO:0000256" key="10">
    <source>
        <dbReference type="SAM" id="MobiDB-lite"/>
    </source>
</evidence>
<feature type="transmembrane region" description="Helical" evidence="11">
    <location>
        <begin position="1382"/>
        <end position="1406"/>
    </location>
</feature>
<dbReference type="STRING" id="5454.A0A163JRV8"/>
<dbReference type="PRINTS" id="PR00792">
    <property type="entry name" value="PEPSIN"/>
</dbReference>
<keyword evidence="3" id="KW-0645">Protease</keyword>
<evidence type="ECO:0000256" key="1">
    <source>
        <dbReference type="ARBA" id="ARBA00004141"/>
    </source>
</evidence>
<feature type="compositionally biased region" description="Basic and acidic residues" evidence="10">
    <location>
        <begin position="1640"/>
        <end position="1654"/>
    </location>
</feature>
<evidence type="ECO:0000256" key="3">
    <source>
        <dbReference type="ARBA" id="ARBA00022670"/>
    </source>
</evidence>
<dbReference type="GO" id="GO:0006508">
    <property type="term" value="P:proteolysis"/>
    <property type="evidence" value="ECO:0007669"/>
    <property type="project" value="UniProtKB-KW"/>
</dbReference>
<dbReference type="Proteomes" id="UP000076837">
    <property type="component" value="Unassembled WGS sequence"/>
</dbReference>
<dbReference type="InterPro" id="IPR001461">
    <property type="entry name" value="Aspartic_peptidase_A1"/>
</dbReference>
<dbReference type="EMBL" id="JYNV01000103">
    <property type="protein sequence ID" value="KZM26548.1"/>
    <property type="molecule type" value="Genomic_DNA"/>
</dbReference>
<feature type="region of interest" description="Disordered" evidence="10">
    <location>
        <begin position="1639"/>
        <end position="1673"/>
    </location>
</feature>
<feature type="active site" evidence="9">
    <location>
        <position position="299"/>
    </location>
</feature>
<organism evidence="13 14">
    <name type="scientific">Didymella rabiei</name>
    <name type="common">Chickpea ascochyta blight fungus</name>
    <name type="synonym">Mycosphaerella rabiei</name>
    <dbReference type="NCBI Taxonomy" id="5454"/>
    <lineage>
        <taxon>Eukaryota</taxon>
        <taxon>Fungi</taxon>
        <taxon>Dikarya</taxon>
        <taxon>Ascomycota</taxon>
        <taxon>Pezizomycotina</taxon>
        <taxon>Dothideomycetes</taxon>
        <taxon>Pleosporomycetidae</taxon>
        <taxon>Pleosporales</taxon>
        <taxon>Pleosporineae</taxon>
        <taxon>Didymellaceae</taxon>
        <taxon>Ascochyta</taxon>
    </lineage>
</organism>
<dbReference type="PROSITE" id="PS51767">
    <property type="entry name" value="PEPTIDASE_A1"/>
    <property type="match status" value="1"/>
</dbReference>
<keyword evidence="14" id="KW-1185">Reference proteome</keyword>